<keyword evidence="6" id="KW-0812">Transmembrane</keyword>
<sequence length="406" mass="43745">MRKEPLKYLALAVVIIVATGGAYYLGFERGLDETKNIVIENVSNADVPEGESISFSLFWEAWSKLKEEHINSADVNDQDLLYGAIRGLTEAFGDANTVFFTPDDSKKFNEDVRGNFSGIGAEIGIRDGKLIVIAPLKNTPAETAGLLPGDNILQIDGKPTDDLTIDEAVKLIRGELGTTVTLTVMREGWSGSQNFEITRANIQVPTIEWKLVEGNIVHLKLFSFGRSAPLDFQKSMVAALVDGGDGLILDLRGNPGGLLDVAVSIAGFFMERGEVVVTEKFTSGDNTVLRSTGNGALKDFPVVVLVNEGSASASEILAGAMRVNNGTKIIGMKSFGKGTVQQLETLSNDSTLKITIANWLLPDGTLIEGNGLEPDFIVEITEEDIAAGRDPQLERAIQVLKEEMAK</sequence>
<keyword evidence="2 5" id="KW-0645">Protease</keyword>
<dbReference type="GO" id="GO:0004252">
    <property type="term" value="F:serine-type endopeptidase activity"/>
    <property type="evidence" value="ECO:0007669"/>
    <property type="project" value="UniProtKB-EC"/>
</dbReference>
<dbReference type="SMART" id="SM00245">
    <property type="entry name" value="TSPc"/>
    <property type="match status" value="1"/>
</dbReference>
<dbReference type="InterPro" id="IPR005151">
    <property type="entry name" value="Tail-specific_protease"/>
</dbReference>
<proteinExistence type="inferred from homology"/>
<dbReference type="Gene3D" id="3.30.750.44">
    <property type="match status" value="1"/>
</dbReference>
<dbReference type="SMART" id="SM00228">
    <property type="entry name" value="PDZ"/>
    <property type="match status" value="1"/>
</dbReference>
<dbReference type="PANTHER" id="PTHR32060:SF30">
    <property type="entry name" value="CARBOXY-TERMINAL PROCESSING PROTEASE CTPA"/>
    <property type="match status" value="1"/>
</dbReference>
<dbReference type="InterPro" id="IPR036034">
    <property type="entry name" value="PDZ_sf"/>
</dbReference>
<evidence type="ECO:0000259" key="7">
    <source>
        <dbReference type="PROSITE" id="PS50106"/>
    </source>
</evidence>
<comment type="similarity">
    <text evidence="1 5">Belongs to the peptidase S41A family.</text>
</comment>
<gene>
    <name evidence="8" type="primary">ctpA</name>
</gene>
<dbReference type="CDD" id="cd06782">
    <property type="entry name" value="cpPDZ_CPP-like"/>
    <property type="match status" value="1"/>
</dbReference>
<dbReference type="FunFam" id="2.30.42.10:FF:000063">
    <property type="entry name" value="Peptidase, S41 family"/>
    <property type="match status" value="1"/>
</dbReference>
<evidence type="ECO:0000256" key="2">
    <source>
        <dbReference type="ARBA" id="ARBA00022670"/>
    </source>
</evidence>
<feature type="domain" description="PDZ" evidence="7">
    <location>
        <begin position="105"/>
        <end position="173"/>
    </location>
</feature>
<dbReference type="Pfam" id="PF03572">
    <property type="entry name" value="Peptidase_S41"/>
    <property type="match status" value="1"/>
</dbReference>
<evidence type="ECO:0000256" key="3">
    <source>
        <dbReference type="ARBA" id="ARBA00022801"/>
    </source>
</evidence>
<dbReference type="InterPro" id="IPR004447">
    <property type="entry name" value="Peptidase_S41A"/>
</dbReference>
<dbReference type="Pfam" id="PF17820">
    <property type="entry name" value="PDZ_6"/>
    <property type="match status" value="1"/>
</dbReference>
<dbReference type="Gene3D" id="3.90.226.10">
    <property type="entry name" value="2-enoyl-CoA Hydratase, Chain A, domain 1"/>
    <property type="match status" value="1"/>
</dbReference>
<dbReference type="PANTHER" id="PTHR32060">
    <property type="entry name" value="TAIL-SPECIFIC PROTEASE"/>
    <property type="match status" value="1"/>
</dbReference>
<dbReference type="InterPro" id="IPR001478">
    <property type="entry name" value="PDZ"/>
</dbReference>
<dbReference type="SUPFAM" id="SSF50156">
    <property type="entry name" value="PDZ domain-like"/>
    <property type="match status" value="1"/>
</dbReference>
<reference evidence="8" key="1">
    <citation type="journal article" date="2015" name="ISME J.">
        <title>Aquifer environment selects for microbial species cohorts in sediment and groundwater.</title>
        <authorList>
            <person name="Hug L.A."/>
            <person name="Thomas B.C."/>
            <person name="Brown C.T."/>
            <person name="Frischkorn K.R."/>
            <person name="Williams K.H."/>
            <person name="Tringe S.G."/>
            <person name="Banfield J.F."/>
        </authorList>
    </citation>
    <scope>NUCLEOTIDE SEQUENCE</scope>
</reference>
<organism evidence="8">
    <name type="scientific">uncultured Parcubacteria bacterium Rifle_16ft_4_minimus_37647</name>
    <dbReference type="NCBI Taxonomy" id="1665140"/>
    <lineage>
        <taxon>Bacteria</taxon>
        <taxon>Candidatus Parcubacteria</taxon>
        <taxon>environmental samples</taxon>
    </lineage>
</organism>
<keyword evidence="4 5" id="KW-0720">Serine protease</keyword>
<dbReference type="EMBL" id="KT007000">
    <property type="protein sequence ID" value="AKQ02529.1"/>
    <property type="molecule type" value="Genomic_DNA"/>
</dbReference>
<name>A0A0H4TP91_9BACT</name>
<dbReference type="EC" id="3.4.21.102" evidence="8"/>
<accession>A0A0H4TP91</accession>
<dbReference type="GO" id="GO:0007165">
    <property type="term" value="P:signal transduction"/>
    <property type="evidence" value="ECO:0007669"/>
    <property type="project" value="TreeGrafter"/>
</dbReference>
<dbReference type="Gene3D" id="2.30.42.10">
    <property type="match status" value="1"/>
</dbReference>
<evidence type="ECO:0000256" key="4">
    <source>
        <dbReference type="ARBA" id="ARBA00022825"/>
    </source>
</evidence>
<dbReference type="CDD" id="cd07560">
    <property type="entry name" value="Peptidase_S41_CPP"/>
    <property type="match status" value="1"/>
</dbReference>
<evidence type="ECO:0000256" key="1">
    <source>
        <dbReference type="ARBA" id="ARBA00009179"/>
    </source>
</evidence>
<dbReference type="InterPro" id="IPR029045">
    <property type="entry name" value="ClpP/crotonase-like_dom_sf"/>
</dbReference>
<keyword evidence="6" id="KW-1133">Transmembrane helix</keyword>
<dbReference type="GO" id="GO:0006508">
    <property type="term" value="P:proteolysis"/>
    <property type="evidence" value="ECO:0007669"/>
    <property type="project" value="UniProtKB-KW"/>
</dbReference>
<evidence type="ECO:0000256" key="6">
    <source>
        <dbReference type="SAM" id="Phobius"/>
    </source>
</evidence>
<protein>
    <submittedName>
        <fullName evidence="8">Carboxy-terminal-processing protease, carboxyl-terminal processing protease</fullName>
        <ecNumber evidence="8">3.4.21.102</ecNumber>
    </submittedName>
</protein>
<dbReference type="PROSITE" id="PS50106">
    <property type="entry name" value="PDZ"/>
    <property type="match status" value="1"/>
</dbReference>
<dbReference type="SUPFAM" id="SSF52096">
    <property type="entry name" value="ClpP/crotonase"/>
    <property type="match status" value="1"/>
</dbReference>
<dbReference type="AlphaFoldDB" id="A0A0H4TP91"/>
<dbReference type="NCBIfam" id="TIGR00225">
    <property type="entry name" value="prc"/>
    <property type="match status" value="1"/>
</dbReference>
<keyword evidence="3 5" id="KW-0378">Hydrolase</keyword>
<evidence type="ECO:0000256" key="5">
    <source>
        <dbReference type="RuleBase" id="RU004404"/>
    </source>
</evidence>
<feature type="transmembrane region" description="Helical" evidence="6">
    <location>
        <begin position="6"/>
        <end position="25"/>
    </location>
</feature>
<dbReference type="GO" id="GO:0030288">
    <property type="term" value="C:outer membrane-bounded periplasmic space"/>
    <property type="evidence" value="ECO:0007669"/>
    <property type="project" value="TreeGrafter"/>
</dbReference>
<evidence type="ECO:0000313" key="8">
    <source>
        <dbReference type="EMBL" id="AKQ02529.1"/>
    </source>
</evidence>
<keyword evidence="6" id="KW-0472">Membrane</keyword>
<dbReference type="InterPro" id="IPR041489">
    <property type="entry name" value="PDZ_6"/>
</dbReference>